<dbReference type="Pfam" id="PF01151">
    <property type="entry name" value="ELO"/>
    <property type="match status" value="1"/>
</dbReference>
<evidence type="ECO:0000256" key="8">
    <source>
        <dbReference type="ARBA" id="ARBA00023136"/>
    </source>
</evidence>
<evidence type="ECO:0000313" key="11">
    <source>
        <dbReference type="EMBL" id="GMG19786.1"/>
    </source>
</evidence>
<keyword evidence="6 10" id="KW-1133">Transmembrane helix</keyword>
<evidence type="ECO:0000256" key="10">
    <source>
        <dbReference type="RuleBase" id="RU361115"/>
    </source>
</evidence>
<evidence type="ECO:0000256" key="9">
    <source>
        <dbReference type="ARBA" id="ARBA00023160"/>
    </source>
</evidence>
<dbReference type="GO" id="GO:0042761">
    <property type="term" value="P:very long-chain fatty acid biosynthetic process"/>
    <property type="evidence" value="ECO:0007669"/>
    <property type="project" value="TreeGrafter"/>
</dbReference>
<name>A0A9W6YLP4_AMBMO</name>
<keyword evidence="9 10" id="KW-0275">Fatty acid biosynthesis</keyword>
<feature type="transmembrane region" description="Helical" evidence="10">
    <location>
        <begin position="70"/>
        <end position="92"/>
    </location>
</feature>
<dbReference type="EC" id="2.3.1.-" evidence="10"/>
<sequence>MSAETIIDVPITTPEMLPFNITRGFTYWSIKPDPNVVGFPHFDSYPLPAYPLPWGNDFMRNTLFPFTLKWYVPVLYAATYFISFTLLNNYILKKQTEKFKRLNPDAKVIPHWKKLPAVPTAFSKTKFFKFLVLLHNVGLCIFSVWTFIGMSHSIHVNANGRISDLIKIKSEGRTDLKPSSWDKLVCSICDSDDGMQMNQDGYKGLEFWAYWFYISKFYEVMDTVITLTKGRKSMFLQLYHHSGALLVCVVFILECHLC</sequence>
<dbReference type="GO" id="GO:0009922">
    <property type="term" value="F:fatty acid elongase activity"/>
    <property type="evidence" value="ECO:0007669"/>
    <property type="project" value="InterPro"/>
</dbReference>
<evidence type="ECO:0000313" key="12">
    <source>
        <dbReference type="Proteomes" id="UP001165063"/>
    </source>
</evidence>
<keyword evidence="8 10" id="KW-0472">Membrane</keyword>
<accession>A0A9W6YLP4</accession>
<dbReference type="PANTHER" id="PTHR11157">
    <property type="entry name" value="FATTY ACID ACYL TRANSFERASE-RELATED"/>
    <property type="match status" value="1"/>
</dbReference>
<keyword evidence="3 10" id="KW-0808">Transferase</keyword>
<dbReference type="GO" id="GO:0034626">
    <property type="term" value="P:fatty acid elongation, polyunsaturated fatty acid"/>
    <property type="evidence" value="ECO:0007669"/>
    <property type="project" value="TreeGrafter"/>
</dbReference>
<dbReference type="GO" id="GO:0034625">
    <property type="term" value="P:fatty acid elongation, monounsaturated fatty acid"/>
    <property type="evidence" value="ECO:0007669"/>
    <property type="project" value="TreeGrafter"/>
</dbReference>
<dbReference type="GO" id="GO:0019367">
    <property type="term" value="P:fatty acid elongation, saturated fatty acid"/>
    <property type="evidence" value="ECO:0007669"/>
    <property type="project" value="TreeGrafter"/>
</dbReference>
<keyword evidence="2 10" id="KW-0444">Lipid biosynthesis</keyword>
<feature type="transmembrane region" description="Helical" evidence="10">
    <location>
        <begin position="130"/>
        <end position="148"/>
    </location>
</feature>
<comment type="caution">
    <text evidence="10">Lacks conserved residue(s) required for the propagation of feature annotation.</text>
</comment>
<keyword evidence="5 10" id="KW-0276">Fatty acid metabolism</keyword>
<evidence type="ECO:0000256" key="4">
    <source>
        <dbReference type="ARBA" id="ARBA00022692"/>
    </source>
</evidence>
<dbReference type="OrthoDB" id="10259681at2759"/>
<keyword evidence="12" id="KW-1185">Reference proteome</keyword>
<comment type="catalytic activity">
    <reaction evidence="10">
        <text>an acyl-CoA + malonyl-CoA + H(+) = a 3-oxoacyl-CoA + CO2 + CoA</text>
        <dbReference type="Rhea" id="RHEA:50252"/>
        <dbReference type="ChEBI" id="CHEBI:15378"/>
        <dbReference type="ChEBI" id="CHEBI:16526"/>
        <dbReference type="ChEBI" id="CHEBI:57287"/>
        <dbReference type="ChEBI" id="CHEBI:57384"/>
        <dbReference type="ChEBI" id="CHEBI:58342"/>
        <dbReference type="ChEBI" id="CHEBI:90726"/>
    </reaction>
    <physiologicalReaction direction="left-to-right" evidence="10">
        <dbReference type="Rhea" id="RHEA:50253"/>
    </physiologicalReaction>
</comment>
<comment type="caution">
    <text evidence="11">The sequence shown here is derived from an EMBL/GenBank/DDBJ whole genome shotgun (WGS) entry which is preliminary data.</text>
</comment>
<evidence type="ECO:0000256" key="6">
    <source>
        <dbReference type="ARBA" id="ARBA00022989"/>
    </source>
</evidence>
<dbReference type="EMBL" id="BSXU01000205">
    <property type="protein sequence ID" value="GMG19786.1"/>
    <property type="molecule type" value="Genomic_DNA"/>
</dbReference>
<evidence type="ECO:0000256" key="1">
    <source>
        <dbReference type="ARBA" id="ARBA00004141"/>
    </source>
</evidence>
<comment type="subcellular location">
    <subcellularLocation>
        <location evidence="1">Membrane</location>
        <topology evidence="1">Multi-pass membrane protein</topology>
    </subcellularLocation>
</comment>
<protein>
    <recommendedName>
        <fullName evidence="10">Elongation of fatty acids protein</fullName>
        <ecNumber evidence="10">2.3.1.-</ecNumber>
    </recommendedName>
</protein>
<evidence type="ECO:0000256" key="7">
    <source>
        <dbReference type="ARBA" id="ARBA00023098"/>
    </source>
</evidence>
<comment type="similarity">
    <text evidence="10">Belongs to the ELO family.</text>
</comment>
<keyword evidence="4 10" id="KW-0812">Transmembrane</keyword>
<keyword evidence="7 10" id="KW-0443">Lipid metabolism</keyword>
<dbReference type="Proteomes" id="UP001165063">
    <property type="component" value="Unassembled WGS sequence"/>
</dbReference>
<dbReference type="GO" id="GO:0030148">
    <property type="term" value="P:sphingolipid biosynthetic process"/>
    <property type="evidence" value="ECO:0007669"/>
    <property type="project" value="TreeGrafter"/>
</dbReference>
<organism evidence="11 12">
    <name type="scientific">Ambrosiozyma monospora</name>
    <name type="common">Yeast</name>
    <name type="synonym">Endomycopsis monosporus</name>
    <dbReference type="NCBI Taxonomy" id="43982"/>
    <lineage>
        <taxon>Eukaryota</taxon>
        <taxon>Fungi</taxon>
        <taxon>Dikarya</taxon>
        <taxon>Ascomycota</taxon>
        <taxon>Saccharomycotina</taxon>
        <taxon>Pichiomycetes</taxon>
        <taxon>Pichiales</taxon>
        <taxon>Pichiaceae</taxon>
        <taxon>Ambrosiozyma</taxon>
    </lineage>
</organism>
<dbReference type="PANTHER" id="PTHR11157:SF169">
    <property type="entry name" value="ELONGATION OF FATTY ACIDS PROTEIN"/>
    <property type="match status" value="1"/>
</dbReference>
<proteinExistence type="inferred from homology"/>
<dbReference type="GO" id="GO:0005789">
    <property type="term" value="C:endoplasmic reticulum membrane"/>
    <property type="evidence" value="ECO:0007669"/>
    <property type="project" value="TreeGrafter"/>
</dbReference>
<dbReference type="AlphaFoldDB" id="A0A9W6YLP4"/>
<evidence type="ECO:0000256" key="5">
    <source>
        <dbReference type="ARBA" id="ARBA00022832"/>
    </source>
</evidence>
<dbReference type="InterPro" id="IPR002076">
    <property type="entry name" value="ELO_fam"/>
</dbReference>
<gene>
    <name evidence="11" type="ORF">Amon01_000073500</name>
</gene>
<evidence type="ECO:0000256" key="2">
    <source>
        <dbReference type="ARBA" id="ARBA00022516"/>
    </source>
</evidence>
<reference evidence="11" key="1">
    <citation type="submission" date="2023-04" db="EMBL/GenBank/DDBJ databases">
        <title>Ambrosiozyma monospora NBRC 1965.</title>
        <authorList>
            <person name="Ichikawa N."/>
            <person name="Sato H."/>
            <person name="Tonouchi N."/>
        </authorList>
    </citation>
    <scope>NUCLEOTIDE SEQUENCE</scope>
    <source>
        <strain evidence="11">NBRC 1965</strain>
    </source>
</reference>
<evidence type="ECO:0000256" key="3">
    <source>
        <dbReference type="ARBA" id="ARBA00022679"/>
    </source>
</evidence>